<dbReference type="Proteomes" id="UP000887578">
    <property type="component" value="Unplaced"/>
</dbReference>
<accession>A0A914QYU5</accession>
<organism evidence="1 2">
    <name type="scientific">Panagrolaimus davidi</name>
    <dbReference type="NCBI Taxonomy" id="227884"/>
    <lineage>
        <taxon>Eukaryota</taxon>
        <taxon>Metazoa</taxon>
        <taxon>Ecdysozoa</taxon>
        <taxon>Nematoda</taxon>
        <taxon>Chromadorea</taxon>
        <taxon>Rhabditida</taxon>
        <taxon>Tylenchina</taxon>
        <taxon>Panagrolaimomorpha</taxon>
        <taxon>Panagrolaimoidea</taxon>
        <taxon>Panagrolaimidae</taxon>
        <taxon>Panagrolaimus</taxon>
    </lineage>
</organism>
<name>A0A914QYU5_9BILA</name>
<keyword evidence="1" id="KW-1185">Reference proteome</keyword>
<evidence type="ECO:0000313" key="1">
    <source>
        <dbReference type="Proteomes" id="UP000887578"/>
    </source>
</evidence>
<proteinExistence type="predicted"/>
<dbReference type="AlphaFoldDB" id="A0A914QYU5"/>
<protein>
    <submittedName>
        <fullName evidence="2">Uncharacterized protein</fullName>
    </submittedName>
</protein>
<dbReference type="WBParaSite" id="PDA_v2.g9078.t1">
    <property type="protein sequence ID" value="PDA_v2.g9078.t1"/>
    <property type="gene ID" value="PDA_v2.g9078"/>
</dbReference>
<reference evidence="2" key="1">
    <citation type="submission" date="2022-11" db="UniProtKB">
        <authorList>
            <consortium name="WormBaseParasite"/>
        </authorList>
    </citation>
    <scope>IDENTIFICATION</scope>
</reference>
<evidence type="ECO:0000313" key="2">
    <source>
        <dbReference type="WBParaSite" id="PDA_v2.g9078.t1"/>
    </source>
</evidence>
<sequence>MNFNKRMVEWKQQLDGIFGFKPISCDFNVVHPQAKPLPIHPLHKPLDMELLIAAAAAKEDADDEDKKNMK</sequence>